<name>A0ABT5U617_9GAMM</name>
<protein>
    <submittedName>
        <fullName evidence="2">Uncharacterized protein</fullName>
    </submittedName>
</protein>
<sequence>MLPVVSLFIGGVFIFSSSMVDSYLGVILKVPVNDVQAELFWVKLNYVLLIGLLAYLYVSIVIFAAQFLVMIHYMKKRKLNKYSVSNDSVSHEVIIFFSVTVLSLGLFMKPGLLHGVYDNIWDNVDDMLVGTLYHREEKVCQDVLAKDKYNDPKIMFLPRDRISIAVKVDGNYKFDIQKCEIYNFMKKANS</sequence>
<dbReference type="Proteomes" id="UP001528823">
    <property type="component" value="Unassembled WGS sequence"/>
</dbReference>
<comment type="caution">
    <text evidence="2">The sequence shown here is derived from an EMBL/GenBank/DDBJ whole genome shotgun (WGS) entry which is preliminary data.</text>
</comment>
<keyword evidence="3" id="KW-1185">Reference proteome</keyword>
<evidence type="ECO:0000313" key="2">
    <source>
        <dbReference type="EMBL" id="MDE1461625.1"/>
    </source>
</evidence>
<organism evidence="2 3">
    <name type="scientific">Spartinivicinus poritis</name>
    <dbReference type="NCBI Taxonomy" id="2994640"/>
    <lineage>
        <taxon>Bacteria</taxon>
        <taxon>Pseudomonadati</taxon>
        <taxon>Pseudomonadota</taxon>
        <taxon>Gammaproteobacteria</taxon>
        <taxon>Oceanospirillales</taxon>
        <taxon>Zooshikellaceae</taxon>
        <taxon>Spartinivicinus</taxon>
    </lineage>
</organism>
<evidence type="ECO:0000256" key="1">
    <source>
        <dbReference type="SAM" id="Phobius"/>
    </source>
</evidence>
<keyword evidence="1" id="KW-0812">Transmembrane</keyword>
<keyword evidence="1" id="KW-1133">Transmembrane helix</keyword>
<accession>A0ABT5U617</accession>
<dbReference type="RefSeq" id="WP_274687984.1">
    <property type="nucleotide sequence ID" value="NZ_JAPMOU010000005.1"/>
</dbReference>
<evidence type="ECO:0000313" key="3">
    <source>
        <dbReference type="Proteomes" id="UP001528823"/>
    </source>
</evidence>
<dbReference type="EMBL" id="JAPMOU010000005">
    <property type="protein sequence ID" value="MDE1461625.1"/>
    <property type="molecule type" value="Genomic_DNA"/>
</dbReference>
<keyword evidence="1" id="KW-0472">Membrane</keyword>
<proteinExistence type="predicted"/>
<reference evidence="2 3" key="1">
    <citation type="submission" date="2022-11" db="EMBL/GenBank/DDBJ databases">
        <title>Spartinivicinus poritis sp. nov., isolated from scleractinian coral Porites lutea.</title>
        <authorList>
            <person name="Zhang G."/>
            <person name="Cai L."/>
            <person name="Wei Q."/>
        </authorList>
    </citation>
    <scope>NUCLEOTIDE SEQUENCE [LARGE SCALE GENOMIC DNA]</scope>
    <source>
        <strain evidence="2 3">A2-2</strain>
    </source>
</reference>
<gene>
    <name evidence="2" type="ORF">ORQ98_06555</name>
</gene>
<feature type="transmembrane region" description="Helical" evidence="1">
    <location>
        <begin position="89"/>
        <end position="108"/>
    </location>
</feature>
<feature type="transmembrane region" description="Helical" evidence="1">
    <location>
        <begin position="46"/>
        <end position="69"/>
    </location>
</feature>